<evidence type="ECO:0000256" key="1">
    <source>
        <dbReference type="SAM" id="MobiDB-lite"/>
    </source>
</evidence>
<organism evidence="2 3">
    <name type="scientific">Oryza rufipogon</name>
    <name type="common">Brownbeard rice</name>
    <name type="synonym">Asian wild rice</name>
    <dbReference type="NCBI Taxonomy" id="4529"/>
    <lineage>
        <taxon>Eukaryota</taxon>
        <taxon>Viridiplantae</taxon>
        <taxon>Streptophyta</taxon>
        <taxon>Embryophyta</taxon>
        <taxon>Tracheophyta</taxon>
        <taxon>Spermatophyta</taxon>
        <taxon>Magnoliopsida</taxon>
        <taxon>Liliopsida</taxon>
        <taxon>Poales</taxon>
        <taxon>Poaceae</taxon>
        <taxon>BOP clade</taxon>
        <taxon>Oryzoideae</taxon>
        <taxon>Oryzeae</taxon>
        <taxon>Oryzinae</taxon>
        <taxon>Oryza</taxon>
    </lineage>
</organism>
<accession>A0A0E0N5C4</accession>
<reference evidence="2" key="2">
    <citation type="submission" date="2015-06" db="UniProtKB">
        <authorList>
            <consortium name="EnsemblPlants"/>
        </authorList>
    </citation>
    <scope>IDENTIFICATION</scope>
</reference>
<dbReference type="Proteomes" id="UP000008022">
    <property type="component" value="Unassembled WGS sequence"/>
</dbReference>
<name>A0A0E0N5C4_ORYRU</name>
<dbReference type="HOGENOM" id="CLU_1436584_0_0_1"/>
<reference evidence="3" key="1">
    <citation type="submission" date="2013-06" db="EMBL/GenBank/DDBJ databases">
        <authorList>
            <person name="Zhao Q."/>
        </authorList>
    </citation>
    <scope>NUCLEOTIDE SEQUENCE</scope>
    <source>
        <strain evidence="3">cv. W1943</strain>
    </source>
</reference>
<dbReference type="AlphaFoldDB" id="A0A0E0N5C4"/>
<feature type="region of interest" description="Disordered" evidence="1">
    <location>
        <begin position="161"/>
        <end position="189"/>
    </location>
</feature>
<feature type="region of interest" description="Disordered" evidence="1">
    <location>
        <begin position="1"/>
        <end position="39"/>
    </location>
</feature>
<keyword evidence="3" id="KW-1185">Reference proteome</keyword>
<protein>
    <submittedName>
        <fullName evidence="2">Uncharacterized protein</fullName>
    </submittedName>
</protein>
<proteinExistence type="predicted"/>
<evidence type="ECO:0000313" key="2">
    <source>
        <dbReference type="EnsemblPlants" id="ORUFI01G41400.1"/>
    </source>
</evidence>
<dbReference type="EnsemblPlants" id="ORUFI01G41400.1">
    <property type="protein sequence ID" value="ORUFI01G41400.1"/>
    <property type="gene ID" value="ORUFI01G41400"/>
</dbReference>
<feature type="compositionally biased region" description="Polar residues" evidence="1">
    <location>
        <begin position="1"/>
        <end position="16"/>
    </location>
</feature>
<dbReference type="Gramene" id="ORUFI01G41400.1">
    <property type="protein sequence ID" value="ORUFI01G41400.1"/>
    <property type="gene ID" value="ORUFI01G41400"/>
</dbReference>
<evidence type="ECO:0000313" key="3">
    <source>
        <dbReference type="Proteomes" id="UP000008022"/>
    </source>
</evidence>
<sequence>MTSNHKTGYTDSSNYQNRRRRVFEGRSGGSQREGGRCLETERRRGALVVLKASRRLPPPMHVATPVPPSPPPPPGLCSTLASAPPAHARAHMVFVAITTYPGGKDLDAGVLDVPAELGDGPAGAAKLVSVVDDVVEVGGGGGKGVAMCVGSPPPRALVIEGERRGKDEREGRGRHVDDTWNEDRVNTAT</sequence>